<evidence type="ECO:0000256" key="8">
    <source>
        <dbReference type="HAMAP-Rule" id="MF_03112"/>
    </source>
</evidence>
<dbReference type="EC" id="3.6.-.-" evidence="8"/>
<comment type="subcellular location">
    <subcellularLocation>
        <location evidence="8">Cytoplasm</location>
    </subcellularLocation>
    <subcellularLocation>
        <location evidence="8">Endoplasmic reticulum</location>
    </subcellularLocation>
</comment>
<feature type="domain" description="ArsA/GET3 Anion-transporting ATPase-like" evidence="9">
    <location>
        <begin position="336"/>
        <end position="384"/>
    </location>
</feature>
<evidence type="ECO:0000256" key="6">
    <source>
        <dbReference type="ARBA" id="ARBA00022824"/>
    </source>
</evidence>
<keyword evidence="6 8" id="KW-0256">Endoplasmic reticulum</keyword>
<keyword evidence="11" id="KW-1185">Reference proteome</keyword>
<sequence length="393" mass="42725">MEDAECPLEGSLLELIQTPSLKWIFVGGKGGVGKTTTSCAIAAKLAEQRESVLLLSTDPAHNLSDALTQKFSSTPSLVNGFSNLYAMEIDARQHEATDFRLADSKDAQALAQLLPDLLQAVPGIDEALSFAELMQSVQTMSYSAIVFDTAPTGHTLRLLGFPDLLEKGLGKLAGIKQNISAALGLFGAVSGSSIPADELSSKLDALRAVTTSVREAFQDPCRTTFVCVCIPEFLSLFETERLVQELAKHKIDCSNIVVNQVLMPIGESDDKGSPLPASLPGAEHIASSETPLPPPHVLLQSAAPRGPQETAEEEATRLRQLVLQLQQRLLLVEQSYAARRRMQSKYLLQIQELYAYDFHVACVGQQSEEIRGVQKLRRLGELLCQETPLPILH</sequence>
<dbReference type="VEuPathDB" id="ToxoDB:cyc_06206"/>
<evidence type="ECO:0000256" key="2">
    <source>
        <dbReference type="ARBA" id="ARBA00022448"/>
    </source>
</evidence>
<evidence type="ECO:0000256" key="7">
    <source>
        <dbReference type="ARBA" id="ARBA00022840"/>
    </source>
</evidence>
<accession>A0A1D3D9S3</accession>
<keyword evidence="5 8" id="KW-0378">Hydrolase</keyword>
<dbReference type="HAMAP" id="MF_03112">
    <property type="entry name" value="Asna1_Get3"/>
    <property type="match status" value="1"/>
</dbReference>
<dbReference type="InterPro" id="IPR027542">
    <property type="entry name" value="ATPase_ArsA/GET3_euk"/>
</dbReference>
<feature type="domain" description="ArsA/GET3 Anion-transporting ATPase-like" evidence="9">
    <location>
        <begin position="22"/>
        <end position="262"/>
    </location>
</feature>
<dbReference type="InterPro" id="IPR027417">
    <property type="entry name" value="P-loop_NTPase"/>
</dbReference>
<dbReference type="InterPro" id="IPR025723">
    <property type="entry name" value="ArsA/GET3_ATPase-like"/>
</dbReference>
<dbReference type="Gene3D" id="3.40.50.300">
    <property type="entry name" value="P-loop containing nucleotide triphosphate hydrolases"/>
    <property type="match status" value="1"/>
</dbReference>
<evidence type="ECO:0000313" key="10">
    <source>
        <dbReference type="EMBL" id="OEH80207.1"/>
    </source>
</evidence>
<organism evidence="10 11">
    <name type="scientific">Cyclospora cayetanensis</name>
    <dbReference type="NCBI Taxonomy" id="88456"/>
    <lineage>
        <taxon>Eukaryota</taxon>
        <taxon>Sar</taxon>
        <taxon>Alveolata</taxon>
        <taxon>Apicomplexa</taxon>
        <taxon>Conoidasida</taxon>
        <taxon>Coccidia</taxon>
        <taxon>Eucoccidiorida</taxon>
        <taxon>Eimeriorina</taxon>
        <taxon>Eimeriidae</taxon>
        <taxon>Cyclospora</taxon>
    </lineage>
</organism>
<protein>
    <recommendedName>
        <fullName evidence="8">ATPase ASNA1 homolog</fullName>
        <ecNumber evidence="8">3.6.-.-</ecNumber>
    </recommendedName>
    <alternativeName>
        <fullName evidence="8">Arsenical pump-driving ATPase homolog</fullName>
    </alternativeName>
    <alternativeName>
        <fullName evidence="8">Arsenite-stimulated ATPase</fullName>
    </alternativeName>
</protein>
<dbReference type="FunCoup" id="A0A1D3D9S3">
    <property type="interactions" value="357"/>
</dbReference>
<dbReference type="Proteomes" id="UP000095192">
    <property type="component" value="Unassembled WGS sequence"/>
</dbReference>
<keyword evidence="4 8" id="KW-0547">Nucleotide-binding</keyword>
<evidence type="ECO:0000256" key="1">
    <source>
        <dbReference type="ARBA" id="ARBA00011040"/>
    </source>
</evidence>
<dbReference type="CDD" id="cd02035">
    <property type="entry name" value="ArsA"/>
    <property type="match status" value="1"/>
</dbReference>
<name>A0A1D3D9S3_9EIME</name>
<keyword evidence="3 8" id="KW-0963">Cytoplasm</keyword>
<evidence type="ECO:0000313" key="11">
    <source>
        <dbReference type="Proteomes" id="UP000095192"/>
    </source>
</evidence>
<keyword evidence="2 8" id="KW-0813">Transport</keyword>
<dbReference type="NCBIfam" id="TIGR00345">
    <property type="entry name" value="GET3_arsA_TRC40"/>
    <property type="match status" value="1"/>
</dbReference>
<dbReference type="AlphaFoldDB" id="A0A1D3D9S3"/>
<comment type="similarity">
    <text evidence="1 8">Belongs to the arsA ATPase family.</text>
</comment>
<dbReference type="SUPFAM" id="SSF52540">
    <property type="entry name" value="P-loop containing nucleoside triphosphate hydrolases"/>
    <property type="match status" value="1"/>
</dbReference>
<dbReference type="EMBL" id="JROU02000165">
    <property type="protein sequence ID" value="OEH80207.1"/>
    <property type="molecule type" value="Genomic_DNA"/>
</dbReference>
<dbReference type="FunFam" id="3.40.50.300:FF:001459">
    <property type="entry name" value="ATPase ASNA1 homolog"/>
    <property type="match status" value="1"/>
</dbReference>
<comment type="caution">
    <text evidence="8">Lacks conserved residue(s) required for the propagation of feature annotation.</text>
</comment>
<evidence type="ECO:0000256" key="4">
    <source>
        <dbReference type="ARBA" id="ARBA00022741"/>
    </source>
</evidence>
<reference evidence="10 11" key="1">
    <citation type="journal article" date="2016" name="BMC Genomics">
        <title>Comparative genomics reveals Cyclospora cayetanensis possesses coccidia-like metabolism and invasion components but unique surface antigens.</title>
        <authorList>
            <person name="Liu S."/>
            <person name="Wang L."/>
            <person name="Zheng H."/>
            <person name="Xu Z."/>
            <person name="Roellig D.M."/>
            <person name="Li N."/>
            <person name="Frace M.A."/>
            <person name="Tang K."/>
            <person name="Arrowood M.J."/>
            <person name="Moss D.M."/>
            <person name="Zhang L."/>
            <person name="Feng Y."/>
            <person name="Xiao L."/>
        </authorList>
    </citation>
    <scope>NUCLEOTIDE SEQUENCE [LARGE SCALE GENOMIC DNA]</scope>
    <source>
        <strain evidence="10 11">CHN_HEN01</strain>
    </source>
</reference>
<dbReference type="InParanoid" id="A0A1D3D9S3"/>
<dbReference type="InterPro" id="IPR016300">
    <property type="entry name" value="ATPase_ArsA/GET3"/>
</dbReference>
<dbReference type="PANTHER" id="PTHR10803:SF3">
    <property type="entry name" value="ATPASE GET3"/>
    <property type="match status" value="1"/>
</dbReference>
<dbReference type="GO" id="GO:0043529">
    <property type="term" value="C:GET complex"/>
    <property type="evidence" value="ECO:0007669"/>
    <property type="project" value="TreeGrafter"/>
</dbReference>
<dbReference type="GO" id="GO:0071816">
    <property type="term" value="P:tail-anchored membrane protein insertion into ER membrane"/>
    <property type="evidence" value="ECO:0007669"/>
    <property type="project" value="TreeGrafter"/>
</dbReference>
<comment type="function">
    <text evidence="8">ATPase required for the post-translational delivery of tail-anchored (TA) proteins to the endoplasmic reticulum. Recognizes and selectively binds the transmembrane domain of TA proteins in the cytosol. This complex then targets to the endoplasmic reticulum by membrane-bound receptors, where the tail-anchored protein is released for insertion. This process is regulated by ATP binding and hydrolysis. ATP binding drives the homodimer towards the closed dimer state, facilitating recognition of newly synthesized TA membrane proteins. ATP hydrolysis is required for insertion. Subsequently, the homodimer reverts towards the open dimer state, lowering its affinity for the membrane-bound receptor, and returning it to the cytosol to initiate a new round of targeting.</text>
</comment>
<comment type="caution">
    <text evidence="10">The sequence shown here is derived from an EMBL/GenBank/DDBJ whole genome shotgun (WGS) entry which is preliminary data.</text>
</comment>
<dbReference type="VEuPathDB" id="ToxoDB:LOC34622426"/>
<dbReference type="PANTHER" id="PTHR10803">
    <property type="entry name" value="ARSENICAL PUMP-DRIVING ATPASE ARSENITE-TRANSLOCATING ATPASE"/>
    <property type="match status" value="1"/>
</dbReference>
<evidence type="ECO:0000259" key="9">
    <source>
        <dbReference type="Pfam" id="PF02374"/>
    </source>
</evidence>
<dbReference type="GO" id="GO:0005524">
    <property type="term" value="F:ATP binding"/>
    <property type="evidence" value="ECO:0007669"/>
    <property type="project" value="UniProtKB-UniRule"/>
</dbReference>
<feature type="binding site" evidence="8">
    <location>
        <begin position="29"/>
        <end position="36"/>
    </location>
    <ligand>
        <name>ATP</name>
        <dbReference type="ChEBI" id="CHEBI:30616"/>
    </ligand>
</feature>
<feature type="active site" evidence="8">
    <location>
        <position position="58"/>
    </location>
</feature>
<evidence type="ECO:0000256" key="3">
    <source>
        <dbReference type="ARBA" id="ARBA00022490"/>
    </source>
</evidence>
<evidence type="ECO:0000256" key="5">
    <source>
        <dbReference type="ARBA" id="ARBA00022801"/>
    </source>
</evidence>
<feature type="binding site" evidence="8">
    <location>
        <position position="232"/>
    </location>
    <ligand>
        <name>ATP</name>
        <dbReference type="ChEBI" id="CHEBI:30616"/>
    </ligand>
</feature>
<gene>
    <name evidence="10" type="ORF">cyc_06206</name>
</gene>
<feature type="binding site" evidence="8">
    <location>
        <position position="259"/>
    </location>
    <ligand>
        <name>ATP</name>
        <dbReference type="ChEBI" id="CHEBI:30616"/>
    </ligand>
</feature>
<dbReference type="GO" id="GO:0016887">
    <property type="term" value="F:ATP hydrolysis activity"/>
    <property type="evidence" value="ECO:0007669"/>
    <property type="project" value="InterPro"/>
</dbReference>
<keyword evidence="7 8" id="KW-0067">ATP-binding</keyword>
<dbReference type="Pfam" id="PF02374">
    <property type="entry name" value="ArsA_ATPase"/>
    <property type="match status" value="2"/>
</dbReference>
<comment type="subunit">
    <text evidence="8">Homodimer.</text>
</comment>
<proteinExistence type="inferred from homology"/>